<dbReference type="Proteomes" id="UP001152888">
    <property type="component" value="Unassembled WGS sequence"/>
</dbReference>
<dbReference type="AlphaFoldDB" id="A0A9P0PN26"/>
<evidence type="ECO:0000313" key="2">
    <source>
        <dbReference type="Proteomes" id="UP001152888"/>
    </source>
</evidence>
<accession>A0A9P0PN26</accession>
<organism evidence="1 2">
    <name type="scientific">Acanthoscelides obtectus</name>
    <name type="common">Bean weevil</name>
    <name type="synonym">Bruchus obtectus</name>
    <dbReference type="NCBI Taxonomy" id="200917"/>
    <lineage>
        <taxon>Eukaryota</taxon>
        <taxon>Metazoa</taxon>
        <taxon>Ecdysozoa</taxon>
        <taxon>Arthropoda</taxon>
        <taxon>Hexapoda</taxon>
        <taxon>Insecta</taxon>
        <taxon>Pterygota</taxon>
        <taxon>Neoptera</taxon>
        <taxon>Endopterygota</taxon>
        <taxon>Coleoptera</taxon>
        <taxon>Polyphaga</taxon>
        <taxon>Cucujiformia</taxon>
        <taxon>Chrysomeloidea</taxon>
        <taxon>Chrysomelidae</taxon>
        <taxon>Bruchinae</taxon>
        <taxon>Bruchini</taxon>
        <taxon>Acanthoscelides</taxon>
    </lineage>
</organism>
<proteinExistence type="predicted"/>
<dbReference type="EMBL" id="CAKOFQ010007141">
    <property type="protein sequence ID" value="CAH1992388.1"/>
    <property type="molecule type" value="Genomic_DNA"/>
</dbReference>
<reference evidence="1" key="1">
    <citation type="submission" date="2022-03" db="EMBL/GenBank/DDBJ databases">
        <authorList>
            <person name="Sayadi A."/>
        </authorList>
    </citation>
    <scope>NUCLEOTIDE SEQUENCE</scope>
</reference>
<dbReference type="PROSITE" id="PS51257">
    <property type="entry name" value="PROKAR_LIPOPROTEIN"/>
    <property type="match status" value="1"/>
</dbReference>
<gene>
    <name evidence="1" type="ORF">ACAOBT_LOCUS20823</name>
</gene>
<evidence type="ECO:0000313" key="1">
    <source>
        <dbReference type="EMBL" id="CAH1992388.1"/>
    </source>
</evidence>
<sequence>MEENRLSKNSKRQITERSDDVSGVCLASTMSCNVASFGVEAIHPVTDSCCKNIGEYKTKTEDYYTGNW</sequence>
<keyword evidence="2" id="KW-1185">Reference proteome</keyword>
<comment type="caution">
    <text evidence="1">The sequence shown here is derived from an EMBL/GenBank/DDBJ whole genome shotgun (WGS) entry which is preliminary data.</text>
</comment>
<name>A0A9P0PN26_ACAOB</name>
<protein>
    <submittedName>
        <fullName evidence="1">Uncharacterized protein</fullName>
    </submittedName>
</protein>